<protein>
    <submittedName>
        <fullName evidence="2">Uncharacterized protein</fullName>
    </submittedName>
</protein>
<sequence length="82" mass="9173">MCSSLTQVVFTIVMLGAIALTVASIFGEKWSTVAQNVQDSLIQEGIKGTEKWLKYLPFLCEGDDCASFWKECFIAFEKKSQI</sequence>
<keyword evidence="1" id="KW-0472">Membrane</keyword>
<keyword evidence="1" id="KW-1133">Transmembrane helix</keyword>
<gene>
    <name evidence="2" type="ORF">CAMP_LOCUS18117</name>
</gene>
<organism evidence="2 3">
    <name type="scientific">Caenorhabditis angaria</name>
    <dbReference type="NCBI Taxonomy" id="860376"/>
    <lineage>
        <taxon>Eukaryota</taxon>
        <taxon>Metazoa</taxon>
        <taxon>Ecdysozoa</taxon>
        <taxon>Nematoda</taxon>
        <taxon>Chromadorea</taxon>
        <taxon>Rhabditida</taxon>
        <taxon>Rhabditina</taxon>
        <taxon>Rhabditomorpha</taxon>
        <taxon>Rhabditoidea</taxon>
        <taxon>Rhabditidae</taxon>
        <taxon>Peloderinae</taxon>
        <taxon>Caenorhabditis</taxon>
    </lineage>
</organism>
<dbReference type="EMBL" id="CANHGI010000006">
    <property type="protein sequence ID" value="CAI5455480.1"/>
    <property type="molecule type" value="Genomic_DNA"/>
</dbReference>
<comment type="caution">
    <text evidence="2">The sequence shown here is derived from an EMBL/GenBank/DDBJ whole genome shotgun (WGS) entry which is preliminary data.</text>
</comment>
<evidence type="ECO:0000313" key="2">
    <source>
        <dbReference type="EMBL" id="CAI5455480.1"/>
    </source>
</evidence>
<evidence type="ECO:0000313" key="3">
    <source>
        <dbReference type="Proteomes" id="UP001152747"/>
    </source>
</evidence>
<name>A0A9P1J2K0_9PELO</name>
<dbReference type="Proteomes" id="UP001152747">
    <property type="component" value="Unassembled WGS sequence"/>
</dbReference>
<dbReference type="OrthoDB" id="5823731at2759"/>
<keyword evidence="3" id="KW-1185">Reference proteome</keyword>
<accession>A0A9P1J2K0</accession>
<feature type="transmembrane region" description="Helical" evidence="1">
    <location>
        <begin position="6"/>
        <end position="26"/>
    </location>
</feature>
<proteinExistence type="predicted"/>
<dbReference type="AlphaFoldDB" id="A0A9P1J2K0"/>
<reference evidence="2" key="1">
    <citation type="submission" date="2022-11" db="EMBL/GenBank/DDBJ databases">
        <authorList>
            <person name="Kikuchi T."/>
        </authorList>
    </citation>
    <scope>NUCLEOTIDE SEQUENCE</scope>
    <source>
        <strain evidence="2">PS1010</strain>
    </source>
</reference>
<evidence type="ECO:0000256" key="1">
    <source>
        <dbReference type="SAM" id="Phobius"/>
    </source>
</evidence>
<keyword evidence="1" id="KW-0812">Transmembrane</keyword>